<dbReference type="Pfam" id="PF00258">
    <property type="entry name" value="Flavodoxin_1"/>
    <property type="match status" value="1"/>
</dbReference>
<dbReference type="AlphaFoldDB" id="A0AAW8T3I8"/>
<sequence>MKLAVIYYSKTGQTKEMAEIIAGGMRKTGSDVKAFSVDESMDREYLKESSGVVFGSPTYLATSHWRLSQWLLEDSSNLSLAGKLGGAFATAHYAQGGSDSTILSMLGILLVKGMLVYSGGSAFGKPFIHHGPVALDAVGDHYEESKAQFEIFGQRFAEKALELFEA</sequence>
<name>A0AAW8T3I8_9ENTE</name>
<reference evidence="2" key="1">
    <citation type="submission" date="2023-03" db="EMBL/GenBank/DDBJ databases">
        <authorList>
            <person name="Shen W."/>
            <person name="Cai J."/>
        </authorList>
    </citation>
    <scope>NUCLEOTIDE SEQUENCE</scope>
    <source>
        <strain evidence="2">B646-2</strain>
    </source>
</reference>
<comment type="caution">
    <text evidence="2">The sequence shown here is derived from an EMBL/GenBank/DDBJ whole genome shotgun (WGS) entry which is preliminary data.</text>
</comment>
<dbReference type="Proteomes" id="UP001249240">
    <property type="component" value="Unassembled WGS sequence"/>
</dbReference>
<dbReference type="InterPro" id="IPR029039">
    <property type="entry name" value="Flavoprotein-like_sf"/>
</dbReference>
<evidence type="ECO:0000313" key="3">
    <source>
        <dbReference type="Proteomes" id="UP001249240"/>
    </source>
</evidence>
<gene>
    <name evidence="2" type="ORF">P7D78_19040</name>
</gene>
<feature type="domain" description="Flavodoxin-like" evidence="1">
    <location>
        <begin position="3"/>
        <end position="157"/>
    </location>
</feature>
<dbReference type="GO" id="GO:0010181">
    <property type="term" value="F:FMN binding"/>
    <property type="evidence" value="ECO:0007669"/>
    <property type="project" value="InterPro"/>
</dbReference>
<proteinExistence type="predicted"/>
<dbReference type="RefSeq" id="WP_010746298.1">
    <property type="nucleotide sequence ID" value="NZ_BAAAXM010000008.1"/>
</dbReference>
<protein>
    <submittedName>
        <fullName evidence="2">Flavodoxin domain-containing protein</fullName>
    </submittedName>
</protein>
<evidence type="ECO:0000313" key="2">
    <source>
        <dbReference type="EMBL" id="MDT2540203.1"/>
    </source>
</evidence>
<dbReference type="GO" id="GO:0016651">
    <property type="term" value="F:oxidoreductase activity, acting on NAD(P)H"/>
    <property type="evidence" value="ECO:0007669"/>
    <property type="project" value="UniProtKB-ARBA"/>
</dbReference>
<dbReference type="InterPro" id="IPR008254">
    <property type="entry name" value="Flavodoxin/NO_synth"/>
</dbReference>
<dbReference type="Gene3D" id="3.40.50.360">
    <property type="match status" value="1"/>
</dbReference>
<evidence type="ECO:0000259" key="1">
    <source>
        <dbReference type="PROSITE" id="PS50902"/>
    </source>
</evidence>
<dbReference type="GO" id="GO:0009055">
    <property type="term" value="F:electron transfer activity"/>
    <property type="evidence" value="ECO:0007669"/>
    <property type="project" value="InterPro"/>
</dbReference>
<accession>A0AAW8T3I8</accession>
<dbReference type="PROSITE" id="PS50902">
    <property type="entry name" value="FLAVODOXIN_LIKE"/>
    <property type="match status" value="1"/>
</dbReference>
<dbReference type="EMBL" id="JARPXM010000030">
    <property type="protein sequence ID" value="MDT2540203.1"/>
    <property type="molecule type" value="Genomic_DNA"/>
</dbReference>
<dbReference type="InterPro" id="IPR001226">
    <property type="entry name" value="Flavodoxin_CS"/>
</dbReference>
<organism evidence="2 3">
    <name type="scientific">Enterococcus raffinosus</name>
    <dbReference type="NCBI Taxonomy" id="71452"/>
    <lineage>
        <taxon>Bacteria</taxon>
        <taxon>Bacillati</taxon>
        <taxon>Bacillota</taxon>
        <taxon>Bacilli</taxon>
        <taxon>Lactobacillales</taxon>
        <taxon>Enterococcaceae</taxon>
        <taxon>Enterococcus</taxon>
    </lineage>
</organism>
<dbReference type="PROSITE" id="PS00201">
    <property type="entry name" value="FLAVODOXIN"/>
    <property type="match status" value="1"/>
</dbReference>
<dbReference type="SUPFAM" id="SSF52218">
    <property type="entry name" value="Flavoproteins"/>
    <property type="match status" value="1"/>
</dbReference>